<dbReference type="PROSITE" id="PS01090">
    <property type="entry name" value="TATD_2"/>
    <property type="match status" value="1"/>
</dbReference>
<dbReference type="Pfam" id="PF01026">
    <property type="entry name" value="TatD_DNase"/>
    <property type="match status" value="1"/>
</dbReference>
<dbReference type="PANTHER" id="PTHR46124">
    <property type="entry name" value="D-AMINOACYL-TRNA DEACYLASE"/>
    <property type="match status" value="1"/>
</dbReference>
<gene>
    <name evidence="4" type="ORF">ISN74_06570</name>
</gene>
<dbReference type="InterPro" id="IPR032466">
    <property type="entry name" value="Metal_Hydrolase"/>
</dbReference>
<reference evidence="4 5" key="1">
    <citation type="submission" date="2020-10" db="EMBL/GenBank/DDBJ databases">
        <title>Phylogeny of dyella-like bacteria.</title>
        <authorList>
            <person name="Fu J."/>
        </authorList>
    </citation>
    <scope>NUCLEOTIDE SEQUENCE [LARGE SCALE GENOMIC DNA]</scope>
    <source>
        <strain evidence="4 5">DHOB09</strain>
    </source>
</reference>
<dbReference type="InterPro" id="IPR015991">
    <property type="entry name" value="TatD/YcfH-like"/>
</dbReference>
<evidence type="ECO:0000256" key="1">
    <source>
        <dbReference type="ARBA" id="ARBA00009275"/>
    </source>
</evidence>
<proteinExistence type="inferred from homology"/>
<dbReference type="Proteomes" id="UP000663181">
    <property type="component" value="Chromosome"/>
</dbReference>
<dbReference type="InterPro" id="IPR018228">
    <property type="entry name" value="DNase_TatD-rel_CS"/>
</dbReference>
<protein>
    <submittedName>
        <fullName evidence="4">TatD family hydrolase</fullName>
    </submittedName>
</protein>
<name>A0ABX7GZT7_9GAMM</name>
<dbReference type="Gene3D" id="3.20.20.140">
    <property type="entry name" value="Metal-dependent hydrolases"/>
    <property type="match status" value="1"/>
</dbReference>
<evidence type="ECO:0000256" key="3">
    <source>
        <dbReference type="ARBA" id="ARBA00022801"/>
    </source>
</evidence>
<dbReference type="EMBL" id="CP064030">
    <property type="protein sequence ID" value="QRN55814.1"/>
    <property type="molecule type" value="Genomic_DNA"/>
</dbReference>
<evidence type="ECO:0000313" key="4">
    <source>
        <dbReference type="EMBL" id="QRN55814.1"/>
    </source>
</evidence>
<evidence type="ECO:0000256" key="2">
    <source>
        <dbReference type="ARBA" id="ARBA00022723"/>
    </source>
</evidence>
<dbReference type="CDD" id="cd01310">
    <property type="entry name" value="TatD_DNAse"/>
    <property type="match status" value="1"/>
</dbReference>
<organism evidence="4 5">
    <name type="scientific">Dyella caseinilytica</name>
    <dbReference type="NCBI Taxonomy" id="1849581"/>
    <lineage>
        <taxon>Bacteria</taxon>
        <taxon>Pseudomonadati</taxon>
        <taxon>Pseudomonadota</taxon>
        <taxon>Gammaproteobacteria</taxon>
        <taxon>Lysobacterales</taxon>
        <taxon>Rhodanobacteraceae</taxon>
        <taxon>Dyella</taxon>
    </lineage>
</organism>
<dbReference type="NCBIfam" id="TIGR00010">
    <property type="entry name" value="YchF/TatD family DNA exonuclease"/>
    <property type="match status" value="1"/>
</dbReference>
<keyword evidence="3 4" id="KW-0378">Hydrolase</keyword>
<dbReference type="GO" id="GO:0016787">
    <property type="term" value="F:hydrolase activity"/>
    <property type="evidence" value="ECO:0007669"/>
    <property type="project" value="UniProtKB-KW"/>
</dbReference>
<evidence type="ECO:0000313" key="5">
    <source>
        <dbReference type="Proteomes" id="UP000663181"/>
    </source>
</evidence>
<dbReference type="PANTHER" id="PTHR46124:SF3">
    <property type="entry name" value="HYDROLASE"/>
    <property type="match status" value="1"/>
</dbReference>
<comment type="similarity">
    <text evidence="1">Belongs to the metallo-dependent hydrolases superfamily. TatD-type hydrolase family.</text>
</comment>
<dbReference type="PIRSF" id="PIRSF005902">
    <property type="entry name" value="DNase_TatD"/>
    <property type="match status" value="1"/>
</dbReference>
<accession>A0ABX7GZT7</accession>
<dbReference type="RefSeq" id="WP_188799549.1">
    <property type="nucleotide sequence ID" value="NZ_BMIZ01000001.1"/>
</dbReference>
<dbReference type="SUPFAM" id="SSF51556">
    <property type="entry name" value="Metallo-dependent hydrolases"/>
    <property type="match status" value="1"/>
</dbReference>
<sequence length="262" mass="28892">MPTLADSHVHLDDARFDADRDDVLERARATGVKLQVIPGTDAASWPRIHALCPLGSGLFPAYGMHPMFMHRHRSEDLASLSRWLETGTPVAVGEIGLDFHEEGHDAQAQRDVFRQQLGLAREFGLPVILHARAALDEVTSTLRRIGGLRGVVHSFSGSQEQAEQLWKIGFHLGIGGPVTYERAQRLRRIVTNMPIDYLLLESDAPDQPGAAHRGERNEPSYLTDTLRCVAELRGADPQELANATTTNLMQLFGINPESLPVS</sequence>
<dbReference type="InterPro" id="IPR001130">
    <property type="entry name" value="TatD-like"/>
</dbReference>
<keyword evidence="2" id="KW-0479">Metal-binding</keyword>
<keyword evidence="5" id="KW-1185">Reference proteome</keyword>